<dbReference type="RefSeq" id="WP_050024505.1">
    <property type="nucleotide sequence ID" value="NZ_JNFH02000022.1"/>
</dbReference>
<name>A0A081EX75_9EURY</name>
<organism evidence="1 2">
    <name type="scientific">Halorubrum saccharovorum</name>
    <dbReference type="NCBI Taxonomy" id="2248"/>
    <lineage>
        <taxon>Archaea</taxon>
        <taxon>Methanobacteriati</taxon>
        <taxon>Methanobacteriota</taxon>
        <taxon>Stenosarchaea group</taxon>
        <taxon>Halobacteria</taxon>
        <taxon>Halobacteriales</taxon>
        <taxon>Haloferacaceae</taxon>
        <taxon>Halorubrum</taxon>
    </lineage>
</organism>
<protein>
    <submittedName>
        <fullName evidence="1">Uncharacterized protein</fullName>
    </submittedName>
</protein>
<dbReference type="Pfam" id="PF19109">
    <property type="entry name" value="DUF5796"/>
    <property type="match status" value="1"/>
</dbReference>
<dbReference type="EMBL" id="JNFH02000022">
    <property type="protein sequence ID" value="KDS92013.2"/>
    <property type="molecule type" value="Genomic_DNA"/>
</dbReference>
<sequence>MSAPSRSDVPPTSIGIDLREEGIVVEYLDGRTTLYRGVPDAVEGSVTAGPGKETHVLVTDPTETEGVMTYVNDYNTDDEILEDSGVGRVMVEDGERDEVFPGVIVGREGQRNEVIADPEVAGGRVFVFVEDGWTEGSYEIVEAPADGLDAHR</sequence>
<dbReference type="OrthoDB" id="156190at2157"/>
<gene>
    <name evidence="1" type="ORF">FK85_11050</name>
</gene>
<dbReference type="InterPro" id="IPR043814">
    <property type="entry name" value="DUF5796"/>
</dbReference>
<reference evidence="1 2" key="1">
    <citation type="journal article" date="2015" name="Genome Announc.">
        <title>Draft genome sequence of a Halorubrum H3 strain isolated from the burlinskoye salt lake (Altai Krai, Russia).</title>
        <authorList>
            <person name="Rozanov A.S."/>
            <person name="Bryanskaya A.V."/>
            <person name="Malup T.K."/>
            <person name="Kotenko A.V."/>
            <person name="Peltek S.E."/>
        </authorList>
    </citation>
    <scope>NUCLEOTIDE SEQUENCE [LARGE SCALE GENOMIC DNA]</scope>
    <source>
        <strain evidence="1 2">H3</strain>
    </source>
</reference>
<keyword evidence="2" id="KW-1185">Reference proteome</keyword>
<proteinExistence type="predicted"/>
<evidence type="ECO:0000313" key="1">
    <source>
        <dbReference type="EMBL" id="KDS92013.2"/>
    </source>
</evidence>
<dbReference type="Proteomes" id="UP000053331">
    <property type="component" value="Unassembled WGS sequence"/>
</dbReference>
<dbReference type="AlphaFoldDB" id="A0A081EX75"/>
<evidence type="ECO:0000313" key="2">
    <source>
        <dbReference type="Proteomes" id="UP000053331"/>
    </source>
</evidence>
<comment type="caution">
    <text evidence="1">The sequence shown here is derived from an EMBL/GenBank/DDBJ whole genome shotgun (WGS) entry which is preliminary data.</text>
</comment>
<accession>A0A081EX75</accession>